<reference evidence="3" key="1">
    <citation type="journal article" date="2021" name="Cell">
        <title>Tracing the genetic footprints of vertebrate landing in non-teleost ray-finned fishes.</title>
        <authorList>
            <person name="Bi X."/>
            <person name="Wang K."/>
            <person name="Yang L."/>
            <person name="Pan H."/>
            <person name="Jiang H."/>
            <person name="Wei Q."/>
            <person name="Fang M."/>
            <person name="Yu H."/>
            <person name="Zhu C."/>
            <person name="Cai Y."/>
            <person name="He Y."/>
            <person name="Gan X."/>
            <person name="Zeng H."/>
            <person name="Yu D."/>
            <person name="Zhu Y."/>
            <person name="Jiang H."/>
            <person name="Qiu Q."/>
            <person name="Yang H."/>
            <person name="Zhang Y.E."/>
            <person name="Wang W."/>
            <person name="Zhu M."/>
            <person name="He S."/>
            <person name="Zhang G."/>
        </authorList>
    </citation>
    <scope>NUCLEOTIDE SEQUENCE</scope>
    <source>
        <strain evidence="3">Pddl_001</strain>
    </source>
</reference>
<feature type="region of interest" description="Disordered" evidence="1">
    <location>
        <begin position="103"/>
        <end position="258"/>
    </location>
</feature>
<evidence type="ECO:0000313" key="4">
    <source>
        <dbReference type="Proteomes" id="UP001166093"/>
    </source>
</evidence>
<dbReference type="InterPro" id="IPR014873">
    <property type="entry name" value="VDCC_a1su_IQ"/>
</dbReference>
<dbReference type="SMART" id="SM01062">
    <property type="entry name" value="Ca_chan_IQ"/>
    <property type="match status" value="1"/>
</dbReference>
<dbReference type="EMBL" id="JAAWVQ010139541">
    <property type="protein sequence ID" value="MBN3284749.1"/>
    <property type="molecule type" value="Genomic_DNA"/>
</dbReference>
<proteinExistence type="predicted"/>
<dbReference type="Gene3D" id="6.10.250.2180">
    <property type="match status" value="1"/>
</dbReference>
<feature type="compositionally biased region" description="Basic residues" evidence="1">
    <location>
        <begin position="212"/>
        <end position="225"/>
    </location>
</feature>
<feature type="non-terminal residue" evidence="3">
    <location>
        <position position="1"/>
    </location>
</feature>
<evidence type="ECO:0000256" key="1">
    <source>
        <dbReference type="SAM" id="MobiDB-lite"/>
    </source>
</evidence>
<name>A0ABS2YF19_POLSP</name>
<sequence>NLSLLIATCDLTVGKIYAAMMIMEYYRQSKAKKLQALREEQNRTPLMFQRMEPPSSPQDGGQGLNGLPDPQQDPNSVPQEGGMPESQSWVTARAQEMFQKAGNWSPERYPDDMQDTRHNPQTITDESPMKRSASSLGHGRSKGVRLDDYSLERVIPEENQRHHRRRERGHRTSERSLSRYTDADTGLGTDLSTTTQSGDLPPKEKDRERGRPKDRRHHHHHHHHHGSVDKERYTPERQDYGGQRTRDRRWSRSPSEGR</sequence>
<feature type="compositionally biased region" description="Basic and acidic residues" evidence="1">
    <location>
        <begin position="108"/>
        <end position="118"/>
    </location>
</feature>
<feature type="compositionally biased region" description="Basic and acidic residues" evidence="1">
    <location>
        <begin position="144"/>
        <end position="160"/>
    </location>
</feature>
<dbReference type="Proteomes" id="UP001166093">
    <property type="component" value="Unassembled WGS sequence"/>
</dbReference>
<comment type="caution">
    <text evidence="3">The sequence shown here is derived from an EMBL/GenBank/DDBJ whole genome shotgun (WGS) entry which is preliminary data.</text>
</comment>
<gene>
    <name evidence="3" type="primary">Cacna1a_1</name>
    <name evidence="3" type="ORF">GTO93_0022212</name>
</gene>
<feature type="region of interest" description="Disordered" evidence="1">
    <location>
        <begin position="49"/>
        <end position="88"/>
    </location>
</feature>
<feature type="compositionally biased region" description="Basic and acidic residues" evidence="1">
    <location>
        <begin position="201"/>
        <end position="211"/>
    </location>
</feature>
<protein>
    <submittedName>
        <fullName evidence="3">CAC1A protein</fullName>
    </submittedName>
</protein>
<feature type="domain" description="Voltage-dependent calcium channel alpha-1 subunit IQ" evidence="2">
    <location>
        <begin position="8"/>
        <end position="42"/>
    </location>
</feature>
<organism evidence="3 4">
    <name type="scientific">Polyodon spathula</name>
    <name type="common">North American paddlefish</name>
    <name type="synonym">Squalus spathula</name>
    <dbReference type="NCBI Taxonomy" id="7913"/>
    <lineage>
        <taxon>Eukaryota</taxon>
        <taxon>Metazoa</taxon>
        <taxon>Chordata</taxon>
        <taxon>Craniata</taxon>
        <taxon>Vertebrata</taxon>
        <taxon>Euteleostomi</taxon>
        <taxon>Actinopterygii</taxon>
        <taxon>Chondrostei</taxon>
        <taxon>Acipenseriformes</taxon>
        <taxon>Polyodontidae</taxon>
        <taxon>Polyodon</taxon>
    </lineage>
</organism>
<feature type="non-terminal residue" evidence="3">
    <location>
        <position position="258"/>
    </location>
</feature>
<keyword evidence="4" id="KW-1185">Reference proteome</keyword>
<evidence type="ECO:0000259" key="2">
    <source>
        <dbReference type="SMART" id="SM01062"/>
    </source>
</evidence>
<feature type="compositionally biased region" description="Basic and acidic residues" evidence="1">
    <location>
        <begin position="226"/>
        <end position="258"/>
    </location>
</feature>
<feature type="compositionally biased region" description="Low complexity" evidence="1">
    <location>
        <begin position="183"/>
        <end position="200"/>
    </location>
</feature>
<evidence type="ECO:0000313" key="3">
    <source>
        <dbReference type="EMBL" id="MBN3284749.1"/>
    </source>
</evidence>
<accession>A0ABS2YF19</accession>
<dbReference type="Pfam" id="PF08763">
    <property type="entry name" value="Ca_chan_IQ"/>
    <property type="match status" value="1"/>
</dbReference>